<dbReference type="InterPro" id="IPR006439">
    <property type="entry name" value="HAD-SF_hydro_IA"/>
</dbReference>
<reference evidence="1 2" key="1">
    <citation type="submission" date="2022-04" db="EMBL/GenBank/DDBJ databases">
        <title>Positive selection, recombination, and allopatry shape intraspecific diversity of widespread and dominant cyanobacteria.</title>
        <authorList>
            <person name="Wei J."/>
            <person name="Shu W."/>
            <person name="Hu C."/>
        </authorList>
    </citation>
    <scope>NUCLEOTIDE SEQUENCE [LARGE SCALE GENOMIC DNA]</scope>
    <source>
        <strain evidence="1 2">AS-A4</strain>
    </source>
</reference>
<dbReference type="Gene3D" id="1.10.150.720">
    <property type="entry name" value="Haloacid dehalogenase-like hydrolase"/>
    <property type="match status" value="1"/>
</dbReference>
<protein>
    <submittedName>
        <fullName evidence="1">HAD family hydrolase</fullName>
    </submittedName>
</protein>
<dbReference type="PRINTS" id="PR00413">
    <property type="entry name" value="HADHALOGNASE"/>
</dbReference>
<gene>
    <name evidence="1" type="ORF">NDI38_06940</name>
</gene>
<dbReference type="InterPro" id="IPR044924">
    <property type="entry name" value="HAD-SF_hydro_IA_REG-2-like_cap"/>
</dbReference>
<dbReference type="InterPro" id="IPR051828">
    <property type="entry name" value="HAD-like_hydrolase_domain"/>
</dbReference>
<dbReference type="EMBL" id="JAMPLM010000004">
    <property type="protein sequence ID" value="MEP1058173.1"/>
    <property type="molecule type" value="Genomic_DNA"/>
</dbReference>
<dbReference type="SFLD" id="SFLDG01129">
    <property type="entry name" value="C1.5:_HAD__Beta-PGM__Phosphata"/>
    <property type="match status" value="1"/>
</dbReference>
<dbReference type="InterPro" id="IPR023214">
    <property type="entry name" value="HAD_sf"/>
</dbReference>
<dbReference type="Pfam" id="PF00702">
    <property type="entry name" value="Hydrolase"/>
    <property type="match status" value="1"/>
</dbReference>
<dbReference type="SUPFAM" id="SSF56784">
    <property type="entry name" value="HAD-like"/>
    <property type="match status" value="1"/>
</dbReference>
<dbReference type="Proteomes" id="UP001476950">
    <property type="component" value="Unassembled WGS sequence"/>
</dbReference>
<dbReference type="CDD" id="cd16415">
    <property type="entry name" value="HAD_dREG-2_like"/>
    <property type="match status" value="1"/>
</dbReference>
<dbReference type="GO" id="GO:0016787">
    <property type="term" value="F:hydrolase activity"/>
    <property type="evidence" value="ECO:0007669"/>
    <property type="project" value="UniProtKB-KW"/>
</dbReference>
<sequence>MSERSKLPNVIFLDAVGTLFGVKGSVGEIYAEVAQRFGVVVPATTLNRSFSQSFRAAGMPAFGSTDRITRQRQEFEWWLAIATNTFQQAGVLEQFPDFAEFFAVLYAHFATADPWIVYPDVLPALKRWKQLGVPLSILSNFDSRLYAVLETLALADFFASVTISTEVGAAKPDPKVFAIALQKHNCLPSGAWHIGDSFEEDYQAAKAVGMRGIWLRRQ</sequence>
<name>A0ABV0KG14_9CYAN</name>
<dbReference type="PANTHER" id="PTHR46191:SF2">
    <property type="entry name" value="HALOACID DEHALOGENASE-LIKE HYDROLASE DOMAIN-CONTAINING PROTEIN 3"/>
    <property type="match status" value="1"/>
</dbReference>
<dbReference type="InterPro" id="IPR036412">
    <property type="entry name" value="HAD-like_sf"/>
</dbReference>
<dbReference type="InterPro" id="IPR011949">
    <property type="entry name" value="HAD-SF_hydro_IA_REG-2-like"/>
</dbReference>
<dbReference type="Gene3D" id="3.40.50.1000">
    <property type="entry name" value="HAD superfamily/HAD-like"/>
    <property type="match status" value="1"/>
</dbReference>
<dbReference type="PANTHER" id="PTHR46191">
    <property type="match status" value="1"/>
</dbReference>
<proteinExistence type="predicted"/>
<keyword evidence="1" id="KW-0378">Hydrolase</keyword>
<dbReference type="NCBIfam" id="TIGR02252">
    <property type="entry name" value="DREG-2"/>
    <property type="match status" value="1"/>
</dbReference>
<dbReference type="SFLD" id="SFLDS00003">
    <property type="entry name" value="Haloacid_Dehalogenase"/>
    <property type="match status" value="1"/>
</dbReference>
<evidence type="ECO:0000313" key="1">
    <source>
        <dbReference type="EMBL" id="MEP1058173.1"/>
    </source>
</evidence>
<keyword evidence="2" id="KW-1185">Reference proteome</keyword>
<evidence type="ECO:0000313" key="2">
    <source>
        <dbReference type="Proteomes" id="UP001476950"/>
    </source>
</evidence>
<accession>A0ABV0KG14</accession>
<organism evidence="1 2">
    <name type="scientific">Stenomitos frigidus AS-A4</name>
    <dbReference type="NCBI Taxonomy" id="2933935"/>
    <lineage>
        <taxon>Bacteria</taxon>
        <taxon>Bacillati</taxon>
        <taxon>Cyanobacteriota</taxon>
        <taxon>Cyanophyceae</taxon>
        <taxon>Leptolyngbyales</taxon>
        <taxon>Leptolyngbyaceae</taxon>
        <taxon>Stenomitos</taxon>
    </lineage>
</organism>
<dbReference type="NCBIfam" id="TIGR01549">
    <property type="entry name" value="HAD-SF-IA-v1"/>
    <property type="match status" value="1"/>
</dbReference>
<comment type="caution">
    <text evidence="1">The sequence shown here is derived from an EMBL/GenBank/DDBJ whole genome shotgun (WGS) entry which is preliminary data.</text>
</comment>